<reference evidence="7" key="1">
    <citation type="submission" date="2016-02" db="EMBL/GenBank/DDBJ databases">
        <title>Halorhodospira halochloris DSM-1059 complete genome, version 2.</title>
        <authorList>
            <person name="Tsukatani Y."/>
        </authorList>
    </citation>
    <scope>NUCLEOTIDE SEQUENCE</scope>
    <source>
        <strain evidence="7">DSM 1059</strain>
    </source>
</reference>
<feature type="transmembrane region" description="Helical" evidence="6">
    <location>
        <begin position="85"/>
        <end position="103"/>
    </location>
</feature>
<name>A0A0X8XBW4_HALHR</name>
<dbReference type="KEGG" id="hhk:HH1059_05500"/>
<sequence length="493" mass="52015">MESYRQRIGLFLGPIVFIVGLLLGPPGGLEQAEWMVAVVVILMAIWWISEALPLAATALVPVVAFPALGVMPVGDVTQAYGNHLIFLFLGGFFIAVTMQRWNLHRRIALHTINLVGPQPQRMILGFMLATAGLSMWISNTATAMMMLPIALAVLTQSRDEAHSRGEELAPGFGIALMLGVAYAASIGGIATLIGTPPNAVLAGQLEELYDVDITFASWMAFGLPMAVIFLAITWLFLACGRNCRNIKTLPGGQERIRAELNEIGGMDSAEKRVLIVFVTVALAWIMRGFLPDGVLDELGDASIAIAGALALFLLPSGKQKGERLLDWETAAKIPWDIVLLFGGGFAIAAGFSATGLSETLAESLEVLGGVPIILIIAACVALVVFLTEVTSNTATATVFIPLMGALAVATGFNPLVLMAAVAVAASCAFMLPVATPPNAVVFGSRALSVPDMARAGLVLNMVTILLTTLFVYFLLPVVMGIELTGAIEQGASK</sequence>
<dbReference type="AlphaFoldDB" id="A0A0X8XBW4"/>
<keyword evidence="8" id="KW-1185">Reference proteome</keyword>
<feature type="transmembrane region" description="Helical" evidence="6">
    <location>
        <begin position="455"/>
        <end position="475"/>
    </location>
</feature>
<evidence type="ECO:0000256" key="4">
    <source>
        <dbReference type="ARBA" id="ARBA00022989"/>
    </source>
</evidence>
<dbReference type="GO" id="GO:0005886">
    <property type="term" value="C:plasma membrane"/>
    <property type="evidence" value="ECO:0007669"/>
    <property type="project" value="TreeGrafter"/>
</dbReference>
<evidence type="ECO:0000313" key="8">
    <source>
        <dbReference type="Proteomes" id="UP000218890"/>
    </source>
</evidence>
<evidence type="ECO:0000256" key="2">
    <source>
        <dbReference type="ARBA" id="ARBA00022448"/>
    </source>
</evidence>
<comment type="subcellular location">
    <subcellularLocation>
        <location evidence="1">Membrane</location>
        <topology evidence="1">Multi-pass membrane protein</topology>
    </subcellularLocation>
</comment>
<feature type="transmembrane region" description="Helical" evidence="6">
    <location>
        <begin position="54"/>
        <end position="73"/>
    </location>
</feature>
<feature type="transmembrane region" description="Helical" evidence="6">
    <location>
        <begin position="366"/>
        <end position="386"/>
    </location>
</feature>
<evidence type="ECO:0000256" key="3">
    <source>
        <dbReference type="ARBA" id="ARBA00022692"/>
    </source>
</evidence>
<proteinExistence type="predicted"/>
<dbReference type="InterPro" id="IPR031312">
    <property type="entry name" value="Na/sul_symport_CS"/>
</dbReference>
<dbReference type="Pfam" id="PF00939">
    <property type="entry name" value="Na_sulph_symp"/>
    <property type="match status" value="1"/>
</dbReference>
<dbReference type="OrthoDB" id="9766267at2"/>
<feature type="transmembrane region" description="Helical" evidence="6">
    <location>
        <begin position="273"/>
        <end position="289"/>
    </location>
</feature>
<feature type="transmembrane region" description="Helical" evidence="6">
    <location>
        <begin position="215"/>
        <end position="237"/>
    </location>
</feature>
<dbReference type="PANTHER" id="PTHR10283">
    <property type="entry name" value="SOLUTE CARRIER FAMILY 13 MEMBER"/>
    <property type="match status" value="1"/>
</dbReference>
<feature type="transmembrane region" description="Helical" evidence="6">
    <location>
        <begin position="123"/>
        <end position="154"/>
    </location>
</feature>
<dbReference type="InterPro" id="IPR001898">
    <property type="entry name" value="SLC13A/DASS"/>
</dbReference>
<evidence type="ECO:0000256" key="6">
    <source>
        <dbReference type="SAM" id="Phobius"/>
    </source>
</evidence>
<dbReference type="RefSeq" id="WP_096408014.1">
    <property type="nucleotide sequence ID" value="NZ_AP017372.2"/>
</dbReference>
<keyword evidence="3 6" id="KW-0812">Transmembrane</keyword>
<gene>
    <name evidence="7" type="primary">sdcS</name>
    <name evidence="7" type="ORF">HH1059_05500</name>
</gene>
<dbReference type="PROSITE" id="PS01271">
    <property type="entry name" value="NA_SULFATE"/>
    <property type="match status" value="1"/>
</dbReference>
<keyword evidence="2" id="KW-0813">Transport</keyword>
<feature type="transmembrane region" description="Helical" evidence="6">
    <location>
        <begin position="415"/>
        <end position="434"/>
    </location>
</feature>
<evidence type="ECO:0000313" key="7">
    <source>
        <dbReference type="EMBL" id="BAU57234.1"/>
    </source>
</evidence>
<accession>A0A0X8XBW4</accession>
<feature type="transmembrane region" description="Helical" evidence="6">
    <location>
        <begin position="393"/>
        <end position="409"/>
    </location>
</feature>
<dbReference type="CDD" id="cd01115">
    <property type="entry name" value="SLC13_permease"/>
    <property type="match status" value="1"/>
</dbReference>
<dbReference type="PANTHER" id="PTHR10283:SF82">
    <property type="entry name" value="SOLUTE CARRIER FAMILY 13 MEMBER 2"/>
    <property type="match status" value="1"/>
</dbReference>
<dbReference type="NCBIfam" id="TIGR00785">
    <property type="entry name" value="dass"/>
    <property type="match status" value="1"/>
</dbReference>
<feature type="transmembrane region" description="Helical" evidence="6">
    <location>
        <begin position="174"/>
        <end position="195"/>
    </location>
</feature>
<feature type="transmembrane region" description="Helical" evidence="6">
    <location>
        <begin position="337"/>
        <end position="354"/>
    </location>
</feature>
<keyword evidence="4 6" id="KW-1133">Transmembrane helix</keyword>
<organism evidence="7 8">
    <name type="scientific">Halorhodospira halochloris</name>
    <name type="common">Ectothiorhodospira halochloris</name>
    <dbReference type="NCBI Taxonomy" id="1052"/>
    <lineage>
        <taxon>Bacteria</taxon>
        <taxon>Pseudomonadati</taxon>
        <taxon>Pseudomonadota</taxon>
        <taxon>Gammaproteobacteria</taxon>
        <taxon>Chromatiales</taxon>
        <taxon>Ectothiorhodospiraceae</taxon>
        <taxon>Halorhodospira</taxon>
    </lineage>
</organism>
<protein>
    <submittedName>
        <fullName evidence="7">Sodium-dependent transporter</fullName>
    </submittedName>
</protein>
<feature type="transmembrane region" description="Helical" evidence="6">
    <location>
        <begin position="301"/>
        <end position="317"/>
    </location>
</feature>
<dbReference type="GO" id="GO:0015141">
    <property type="term" value="F:succinate transmembrane transporter activity"/>
    <property type="evidence" value="ECO:0007669"/>
    <property type="project" value="UniProtKB-ARBA"/>
</dbReference>
<dbReference type="EMBL" id="AP017372">
    <property type="protein sequence ID" value="BAU57234.1"/>
    <property type="molecule type" value="Genomic_DNA"/>
</dbReference>
<feature type="transmembrane region" description="Helical" evidence="6">
    <location>
        <begin position="6"/>
        <end position="24"/>
    </location>
</feature>
<keyword evidence="5 6" id="KW-0472">Membrane</keyword>
<dbReference type="Proteomes" id="UP000218890">
    <property type="component" value="Chromosome"/>
</dbReference>
<evidence type="ECO:0000256" key="1">
    <source>
        <dbReference type="ARBA" id="ARBA00004141"/>
    </source>
</evidence>
<evidence type="ECO:0000256" key="5">
    <source>
        <dbReference type="ARBA" id="ARBA00023136"/>
    </source>
</evidence>